<keyword evidence="2" id="KW-1185">Reference proteome</keyword>
<proteinExistence type="predicted"/>
<name>A0AAV4WDA0_9ARAC</name>
<gene>
    <name evidence="1" type="ORF">CDAR_470131</name>
</gene>
<sequence>MTDFLNGLIRSIPLLRCLCRTQRRIHCSEFPNRKRNDSTLDLKSSSISPAFSSNRLTKWKRDAESSRPDIGVHGIEEGFFYGSIKAPC</sequence>
<dbReference type="Proteomes" id="UP001054837">
    <property type="component" value="Unassembled WGS sequence"/>
</dbReference>
<comment type="caution">
    <text evidence="1">The sequence shown here is derived from an EMBL/GenBank/DDBJ whole genome shotgun (WGS) entry which is preliminary data.</text>
</comment>
<dbReference type="EMBL" id="BPLQ01014369">
    <property type="protein sequence ID" value="GIY79290.1"/>
    <property type="molecule type" value="Genomic_DNA"/>
</dbReference>
<reference evidence="1 2" key="1">
    <citation type="submission" date="2021-06" db="EMBL/GenBank/DDBJ databases">
        <title>Caerostris darwini draft genome.</title>
        <authorList>
            <person name="Kono N."/>
            <person name="Arakawa K."/>
        </authorList>
    </citation>
    <scope>NUCLEOTIDE SEQUENCE [LARGE SCALE GENOMIC DNA]</scope>
</reference>
<accession>A0AAV4WDA0</accession>
<evidence type="ECO:0000313" key="2">
    <source>
        <dbReference type="Proteomes" id="UP001054837"/>
    </source>
</evidence>
<protein>
    <submittedName>
        <fullName evidence="1">Uncharacterized protein</fullName>
    </submittedName>
</protein>
<evidence type="ECO:0000313" key="1">
    <source>
        <dbReference type="EMBL" id="GIY79290.1"/>
    </source>
</evidence>
<dbReference type="AlphaFoldDB" id="A0AAV4WDA0"/>
<organism evidence="1 2">
    <name type="scientific">Caerostris darwini</name>
    <dbReference type="NCBI Taxonomy" id="1538125"/>
    <lineage>
        <taxon>Eukaryota</taxon>
        <taxon>Metazoa</taxon>
        <taxon>Ecdysozoa</taxon>
        <taxon>Arthropoda</taxon>
        <taxon>Chelicerata</taxon>
        <taxon>Arachnida</taxon>
        <taxon>Araneae</taxon>
        <taxon>Araneomorphae</taxon>
        <taxon>Entelegynae</taxon>
        <taxon>Araneoidea</taxon>
        <taxon>Araneidae</taxon>
        <taxon>Caerostris</taxon>
    </lineage>
</organism>